<accession>A0ACC3SU49</accession>
<gene>
    <name evidence="1" type="ORF">V1525DRAFT_411646</name>
</gene>
<evidence type="ECO:0000313" key="1">
    <source>
        <dbReference type="EMBL" id="KAK9234891.1"/>
    </source>
</evidence>
<evidence type="ECO:0000313" key="2">
    <source>
        <dbReference type="Proteomes" id="UP001433508"/>
    </source>
</evidence>
<protein>
    <submittedName>
        <fullName evidence="1">P-loop containing nucleoside triphosphate hydrolase protein</fullName>
    </submittedName>
</protein>
<keyword evidence="2" id="KW-1185">Reference proteome</keyword>
<dbReference type="Proteomes" id="UP001433508">
    <property type="component" value="Unassembled WGS sequence"/>
</dbReference>
<dbReference type="EMBL" id="MU971443">
    <property type="protein sequence ID" value="KAK9234891.1"/>
    <property type="molecule type" value="Genomic_DNA"/>
</dbReference>
<name>A0ACC3SU49_LIPKO</name>
<keyword evidence="1" id="KW-0378">Hydrolase</keyword>
<organism evidence="1 2">
    <name type="scientific">Lipomyces kononenkoae</name>
    <name type="common">Yeast</name>
    <dbReference type="NCBI Taxonomy" id="34357"/>
    <lineage>
        <taxon>Eukaryota</taxon>
        <taxon>Fungi</taxon>
        <taxon>Dikarya</taxon>
        <taxon>Ascomycota</taxon>
        <taxon>Saccharomycotina</taxon>
        <taxon>Lipomycetes</taxon>
        <taxon>Lipomycetales</taxon>
        <taxon>Lipomycetaceae</taxon>
        <taxon>Lipomyces</taxon>
    </lineage>
</organism>
<sequence length="728" mass="80457">MEHSSSIQVSCQQTRFDIKEDAAAKDIDIDGLNISIITNPSIGSPSESNASTSKASKSRKSAVIEILTQSELKLRCGHRYGLLGRNGTGKSTLLRAISEGLIPGMSENLKIAFLDQTVSPSSIDQTGAGGATVVQYVVESDEYRNKLVSLHGLISRALDDAADPLSIVRVMRQTRHERLLEEFNYVAKMARLRSGARGLQSRKELVAMEKKVAQSSVILSTEPSASTLQEDSKEAVDLMLRLQSELDAMPATDLEAKARMVLSGLGISEQQMNAPVQTLSGGWHMRVLLAAALVKVADVLLLDEPTNYLDLLGIIWLQNYIQSINPDTTVVIVSHDRSFMNSVCDETIILTEKSLKYFRGNLDEYEDDFRSRRLYLLRMKDAQDKQIEHIQKTIQSNVKLGKKTGDDNRLRQAKSRQKKLDDRMGMQVNAKGARFKLSRDMAGFHHSRREQIDVPEEEREMHLHFPPASELRFPGPLLSIENVSFQYPGNTEKTLLDIDLVVRLGDRVGIVGLNGCGKSTLLKLITGSSVPTKGSITKHPRLKMGYYTQHSVEVLQDLGRSDLSVTPLSLLLEKSGGSLSDQDCREILGMLGLAGHTASDVPIAKLSGGQLVRLAFALVLWERPHVMVLDEVTTHLDFYTVKALSNALAAYNGALIIVSHDRSFVRLVIEGHGLRDDADDNAEDQEDLTVVPSGRTVYRLSKGRLKILKDGMGQFEKAMEKKCTSISL</sequence>
<proteinExistence type="predicted"/>
<comment type="caution">
    <text evidence="1">The sequence shown here is derived from an EMBL/GenBank/DDBJ whole genome shotgun (WGS) entry which is preliminary data.</text>
</comment>
<reference evidence="2" key="1">
    <citation type="journal article" date="2024" name="Front. Bioeng. Biotechnol.">
        <title>Genome-scale model development and genomic sequencing of the oleaginous clade Lipomyces.</title>
        <authorList>
            <person name="Czajka J.J."/>
            <person name="Han Y."/>
            <person name="Kim J."/>
            <person name="Mondo S.J."/>
            <person name="Hofstad B.A."/>
            <person name="Robles A."/>
            <person name="Haridas S."/>
            <person name="Riley R."/>
            <person name="LaButti K."/>
            <person name="Pangilinan J."/>
            <person name="Andreopoulos W."/>
            <person name="Lipzen A."/>
            <person name="Yan J."/>
            <person name="Wang M."/>
            <person name="Ng V."/>
            <person name="Grigoriev I.V."/>
            <person name="Spatafora J.W."/>
            <person name="Magnuson J.K."/>
            <person name="Baker S.E."/>
            <person name="Pomraning K.R."/>
        </authorList>
    </citation>
    <scope>NUCLEOTIDE SEQUENCE [LARGE SCALE GENOMIC DNA]</scope>
    <source>
        <strain evidence="2">CBS 7786</strain>
    </source>
</reference>